<dbReference type="EMBL" id="JACVVK020000151">
    <property type="protein sequence ID" value="KAK7488355.1"/>
    <property type="molecule type" value="Genomic_DNA"/>
</dbReference>
<feature type="region of interest" description="Disordered" evidence="1">
    <location>
        <begin position="11"/>
        <end position="31"/>
    </location>
</feature>
<dbReference type="AlphaFoldDB" id="A0ABD0KMA0"/>
<evidence type="ECO:0000256" key="1">
    <source>
        <dbReference type="SAM" id="MobiDB-lite"/>
    </source>
</evidence>
<protein>
    <submittedName>
        <fullName evidence="2">Uncharacterized protein</fullName>
    </submittedName>
</protein>
<name>A0ABD0KMA0_9CAEN</name>
<gene>
    <name evidence="2" type="ORF">BaRGS_00020329</name>
</gene>
<reference evidence="2 3" key="1">
    <citation type="journal article" date="2023" name="Sci. Data">
        <title>Genome assembly of the Korean intertidal mud-creeper Batillaria attramentaria.</title>
        <authorList>
            <person name="Patra A.K."/>
            <person name="Ho P.T."/>
            <person name="Jun S."/>
            <person name="Lee S.J."/>
            <person name="Kim Y."/>
            <person name="Won Y.J."/>
        </authorList>
    </citation>
    <scope>NUCLEOTIDE SEQUENCE [LARGE SCALE GENOMIC DNA]</scope>
    <source>
        <strain evidence="2">Wonlab-2016</strain>
    </source>
</reference>
<feature type="compositionally biased region" description="Low complexity" evidence="1">
    <location>
        <begin position="17"/>
        <end position="27"/>
    </location>
</feature>
<accession>A0ABD0KMA0</accession>
<proteinExistence type="predicted"/>
<keyword evidence="3" id="KW-1185">Reference proteome</keyword>
<organism evidence="2 3">
    <name type="scientific">Batillaria attramentaria</name>
    <dbReference type="NCBI Taxonomy" id="370345"/>
    <lineage>
        <taxon>Eukaryota</taxon>
        <taxon>Metazoa</taxon>
        <taxon>Spiralia</taxon>
        <taxon>Lophotrochozoa</taxon>
        <taxon>Mollusca</taxon>
        <taxon>Gastropoda</taxon>
        <taxon>Caenogastropoda</taxon>
        <taxon>Sorbeoconcha</taxon>
        <taxon>Cerithioidea</taxon>
        <taxon>Batillariidae</taxon>
        <taxon>Batillaria</taxon>
    </lineage>
</organism>
<evidence type="ECO:0000313" key="2">
    <source>
        <dbReference type="EMBL" id="KAK7488355.1"/>
    </source>
</evidence>
<evidence type="ECO:0000313" key="3">
    <source>
        <dbReference type="Proteomes" id="UP001519460"/>
    </source>
</evidence>
<sequence>MNASLTRAVFFPGENGTSGTLGDTSTTNEDTGTQISVKEVTSPMIGLYGGGRVLPEHITSKTRPLSA</sequence>
<comment type="caution">
    <text evidence="2">The sequence shown here is derived from an EMBL/GenBank/DDBJ whole genome shotgun (WGS) entry which is preliminary data.</text>
</comment>
<dbReference type="Proteomes" id="UP001519460">
    <property type="component" value="Unassembled WGS sequence"/>
</dbReference>